<keyword evidence="1" id="KW-0472">Membrane</keyword>
<sequence>MTLANNETGPGRRFSWPRSVLLGAVVAVAYFVINLVFGLVPGEVWFRAATAALFGVVAAVGWRFGWGNARWRSPRSRG</sequence>
<proteinExistence type="predicted"/>
<dbReference type="Proteomes" id="UP000306985">
    <property type="component" value="Unassembled WGS sequence"/>
</dbReference>
<accession>A0A4V6CTP7</accession>
<organism evidence="2 3">
    <name type="scientific">Nakamurella flava</name>
    <dbReference type="NCBI Taxonomy" id="2576308"/>
    <lineage>
        <taxon>Bacteria</taxon>
        <taxon>Bacillati</taxon>
        <taxon>Actinomycetota</taxon>
        <taxon>Actinomycetes</taxon>
        <taxon>Nakamurellales</taxon>
        <taxon>Nakamurellaceae</taxon>
        <taxon>Nakamurella</taxon>
    </lineage>
</organism>
<dbReference type="AlphaFoldDB" id="A0A4V6CTP7"/>
<name>A0A4V6CTP7_9ACTN</name>
<keyword evidence="1" id="KW-1133">Transmembrane helix</keyword>
<keyword evidence="3" id="KW-1185">Reference proteome</keyword>
<evidence type="ECO:0000313" key="2">
    <source>
        <dbReference type="EMBL" id="TKV60525.1"/>
    </source>
</evidence>
<keyword evidence="1" id="KW-0812">Transmembrane</keyword>
<reference evidence="2 3" key="1">
    <citation type="submission" date="2019-05" db="EMBL/GenBank/DDBJ databases">
        <title>Nakamurella sp. N5BH11, whole genome shotgun sequence.</title>
        <authorList>
            <person name="Tuo L."/>
        </authorList>
    </citation>
    <scope>NUCLEOTIDE SEQUENCE [LARGE SCALE GENOMIC DNA]</scope>
    <source>
        <strain evidence="2 3">N5BH11</strain>
    </source>
</reference>
<dbReference type="RefSeq" id="WP_137447829.1">
    <property type="nucleotide sequence ID" value="NZ_SZZH01000001.1"/>
</dbReference>
<gene>
    <name evidence="2" type="ORF">FDO65_02110</name>
</gene>
<dbReference type="EMBL" id="SZZH01000001">
    <property type="protein sequence ID" value="TKV60525.1"/>
    <property type="molecule type" value="Genomic_DNA"/>
</dbReference>
<comment type="caution">
    <text evidence="2">The sequence shown here is derived from an EMBL/GenBank/DDBJ whole genome shotgun (WGS) entry which is preliminary data.</text>
</comment>
<protein>
    <submittedName>
        <fullName evidence="2">DUF4175 domain-containing protein</fullName>
    </submittedName>
</protein>
<feature type="transmembrane region" description="Helical" evidence="1">
    <location>
        <begin position="45"/>
        <end position="66"/>
    </location>
</feature>
<evidence type="ECO:0000256" key="1">
    <source>
        <dbReference type="SAM" id="Phobius"/>
    </source>
</evidence>
<evidence type="ECO:0000313" key="3">
    <source>
        <dbReference type="Proteomes" id="UP000306985"/>
    </source>
</evidence>
<feature type="transmembrane region" description="Helical" evidence="1">
    <location>
        <begin position="20"/>
        <end position="39"/>
    </location>
</feature>